<evidence type="ECO:0000313" key="3">
    <source>
        <dbReference type="EMBL" id="PKB14798.1"/>
    </source>
</evidence>
<accession>A0A2N0H785</accession>
<organism evidence="3 4">
    <name type="scientific">Novosphingobium kunmingense</name>
    <dbReference type="NCBI Taxonomy" id="1211806"/>
    <lineage>
        <taxon>Bacteria</taxon>
        <taxon>Pseudomonadati</taxon>
        <taxon>Pseudomonadota</taxon>
        <taxon>Alphaproteobacteria</taxon>
        <taxon>Sphingomonadales</taxon>
        <taxon>Sphingomonadaceae</taxon>
        <taxon>Novosphingobium</taxon>
    </lineage>
</organism>
<evidence type="ECO:0000313" key="4">
    <source>
        <dbReference type="Proteomes" id="UP000232587"/>
    </source>
</evidence>
<dbReference type="PANTHER" id="PTHR48207">
    <property type="entry name" value="SUCCINATE--HYDROXYMETHYLGLUTARATE COA-TRANSFERASE"/>
    <property type="match status" value="1"/>
</dbReference>
<evidence type="ECO:0000256" key="1">
    <source>
        <dbReference type="ARBA" id="ARBA00022679"/>
    </source>
</evidence>
<dbReference type="InterPro" id="IPR003673">
    <property type="entry name" value="CoA-Trfase_fam_III"/>
</dbReference>
<gene>
    <name evidence="3" type="ORF">B0I00_2399</name>
</gene>
<dbReference type="Proteomes" id="UP000232587">
    <property type="component" value="Unassembled WGS sequence"/>
</dbReference>
<keyword evidence="4" id="KW-1185">Reference proteome</keyword>
<protein>
    <submittedName>
        <fullName evidence="3">Crotonobetainyl-CoA:carnitine CoA-transferase CaiB-like acyl-CoA transferase</fullName>
    </submittedName>
</protein>
<sequence>MTSAANVAGDGAPAMLEGIRVLDLTTVVFGPYCTQTLADLGADVIKVESPGSGDAFRWSARAAATPGMSPGFMAFNRGKRSLALDLKQEDDLARMKDLLVKADVFVVNVRGKALERLGLDYEAVRAINPDIVYVHCVGFGQDGPYADLQAYDDVIQAATGTATLLPRVDGDARPRYLPSLIADKVAGLHAAYASLAALLHRQRTGEGQRVEVPMFEAFSHFMLSEHLGGRSFTPALGPAGYARQLDPDRQPFPTSDGHISIVAYTDDAWSRIFALLDEPDFLAEPRFATARDRVRNQAALYQGMAALTPRFTTEDLLGRCAAAQIPAQAVRDLDAMLDDPHLNGVDFFRRRQHPSEGGYVEMRAPVAFSARPGIDPLPPPRLGEHADARWNGQPSG</sequence>
<dbReference type="EMBL" id="PHUF01000004">
    <property type="protein sequence ID" value="PKB14798.1"/>
    <property type="molecule type" value="Genomic_DNA"/>
</dbReference>
<comment type="caution">
    <text evidence="3">The sequence shown here is derived from an EMBL/GenBank/DDBJ whole genome shotgun (WGS) entry which is preliminary data.</text>
</comment>
<feature type="region of interest" description="Disordered" evidence="2">
    <location>
        <begin position="371"/>
        <end position="396"/>
    </location>
</feature>
<keyword evidence="1 3" id="KW-0808">Transferase</keyword>
<dbReference type="InterPro" id="IPR050483">
    <property type="entry name" value="CoA-transferase_III_domain"/>
</dbReference>
<proteinExistence type="predicted"/>
<name>A0A2N0H785_9SPHN</name>
<evidence type="ECO:0000256" key="2">
    <source>
        <dbReference type="SAM" id="MobiDB-lite"/>
    </source>
</evidence>
<dbReference type="GO" id="GO:0008410">
    <property type="term" value="F:CoA-transferase activity"/>
    <property type="evidence" value="ECO:0007669"/>
    <property type="project" value="TreeGrafter"/>
</dbReference>
<dbReference type="SUPFAM" id="SSF89796">
    <property type="entry name" value="CoA-transferase family III (CaiB/BaiF)"/>
    <property type="match status" value="1"/>
</dbReference>
<dbReference type="RefSeq" id="WP_232730217.1">
    <property type="nucleotide sequence ID" value="NZ_PHUF01000004.1"/>
</dbReference>
<dbReference type="AlphaFoldDB" id="A0A2N0H785"/>
<dbReference type="PANTHER" id="PTHR48207:SF4">
    <property type="entry name" value="BLL6097 PROTEIN"/>
    <property type="match status" value="1"/>
</dbReference>
<dbReference type="InterPro" id="IPR023606">
    <property type="entry name" value="CoA-Trfase_III_dom_1_sf"/>
</dbReference>
<dbReference type="Pfam" id="PF02515">
    <property type="entry name" value="CoA_transf_3"/>
    <property type="match status" value="1"/>
</dbReference>
<dbReference type="Gene3D" id="3.30.1540.10">
    <property type="entry name" value="formyl-coa transferase, domain 3"/>
    <property type="match status" value="1"/>
</dbReference>
<dbReference type="Gene3D" id="3.40.50.10540">
    <property type="entry name" value="Crotonobetainyl-coa:carnitine coa-transferase, domain 1"/>
    <property type="match status" value="1"/>
</dbReference>
<reference evidence="3 4" key="1">
    <citation type="submission" date="2017-11" db="EMBL/GenBank/DDBJ databases">
        <title>Genomic Encyclopedia of Type Strains, Phase III (KMG-III): the genomes of soil and plant-associated and newly described type strains.</title>
        <authorList>
            <person name="Whitman W."/>
        </authorList>
    </citation>
    <scope>NUCLEOTIDE SEQUENCE [LARGE SCALE GENOMIC DNA]</scope>
    <source>
        <strain evidence="3 4">CGMCC 1.12274</strain>
    </source>
</reference>
<dbReference type="InterPro" id="IPR044855">
    <property type="entry name" value="CoA-Trfase_III_dom3_sf"/>
</dbReference>